<sequence length="280" mass="29464">MMPATIRTVKGFTLVETVMVIAITGIIAAIVAVFIRAPVEGYFDAAARAEITDTADTALRRIGRDLRLVLPNSVRIAGGGNVLEFLSTKTGGRYRVEADAPGDDPLEFDAADTSFDVLGPALTGMTAGDQIVIYNLGIPGADAYEGNTAATHNRRSYNGAAGTVSNIVIAAANPFPLESPGRRFQVVDTPVTYICDGAGNLWRYWGYAIQSAQPSTVAALDGLVGAGNTRALLAQNVTACQFTYEAGITERSGLVAMRLAITGNGESVNLYHQVHVSNVP</sequence>
<evidence type="ECO:0000313" key="2">
    <source>
        <dbReference type="EMBL" id="MDQ9170225.1"/>
    </source>
</evidence>
<protein>
    <submittedName>
        <fullName evidence="2">Prepilin-type N-terminal cleavage/methylation domain-containing protein</fullName>
    </submittedName>
</protein>
<dbReference type="Gene3D" id="3.30.700.10">
    <property type="entry name" value="Glycoprotein, Type 4 Pilin"/>
    <property type="match status" value="1"/>
</dbReference>
<accession>A0ABU1BMJ7</accession>
<keyword evidence="3" id="KW-1185">Reference proteome</keyword>
<dbReference type="Pfam" id="PF07963">
    <property type="entry name" value="N_methyl"/>
    <property type="match status" value="1"/>
</dbReference>
<evidence type="ECO:0000256" key="1">
    <source>
        <dbReference type="SAM" id="Phobius"/>
    </source>
</evidence>
<keyword evidence="1" id="KW-0472">Membrane</keyword>
<name>A0ABU1BMJ7_9BURK</name>
<reference evidence="2 3" key="1">
    <citation type="submission" date="2023-08" db="EMBL/GenBank/DDBJ databases">
        <title>Oxalobacteraceae gen .nov., isolated from river sludge outside the plant.</title>
        <authorList>
            <person name="Zhao S.Y."/>
        </authorList>
    </citation>
    <scope>NUCLEOTIDE SEQUENCE [LARGE SCALE GENOMIC DNA]</scope>
    <source>
        <strain evidence="2 3">R-40</strain>
    </source>
</reference>
<keyword evidence="1" id="KW-0812">Transmembrane</keyword>
<comment type="caution">
    <text evidence="2">The sequence shown here is derived from an EMBL/GenBank/DDBJ whole genome shotgun (WGS) entry which is preliminary data.</text>
</comment>
<organism evidence="2 3">
    <name type="scientific">Keguizhuia sedimenti</name>
    <dbReference type="NCBI Taxonomy" id="3064264"/>
    <lineage>
        <taxon>Bacteria</taxon>
        <taxon>Pseudomonadati</taxon>
        <taxon>Pseudomonadota</taxon>
        <taxon>Betaproteobacteria</taxon>
        <taxon>Burkholderiales</taxon>
        <taxon>Oxalobacteraceae</taxon>
        <taxon>Keguizhuia</taxon>
    </lineage>
</organism>
<dbReference type="PROSITE" id="PS00409">
    <property type="entry name" value="PROKAR_NTER_METHYL"/>
    <property type="match status" value="1"/>
</dbReference>
<dbReference type="SUPFAM" id="SSF54523">
    <property type="entry name" value="Pili subunits"/>
    <property type="match status" value="1"/>
</dbReference>
<dbReference type="Proteomes" id="UP001225596">
    <property type="component" value="Unassembled WGS sequence"/>
</dbReference>
<dbReference type="EMBL" id="JAUYVH010000003">
    <property type="protein sequence ID" value="MDQ9170225.1"/>
    <property type="molecule type" value="Genomic_DNA"/>
</dbReference>
<feature type="transmembrane region" description="Helical" evidence="1">
    <location>
        <begin position="12"/>
        <end position="35"/>
    </location>
</feature>
<keyword evidence="1" id="KW-1133">Transmembrane helix</keyword>
<proteinExistence type="predicted"/>
<dbReference type="InterPro" id="IPR045584">
    <property type="entry name" value="Pilin-like"/>
</dbReference>
<dbReference type="RefSeq" id="WP_338436154.1">
    <property type="nucleotide sequence ID" value="NZ_JAUYVH010000003.1"/>
</dbReference>
<dbReference type="NCBIfam" id="TIGR02532">
    <property type="entry name" value="IV_pilin_GFxxxE"/>
    <property type="match status" value="1"/>
</dbReference>
<evidence type="ECO:0000313" key="3">
    <source>
        <dbReference type="Proteomes" id="UP001225596"/>
    </source>
</evidence>
<dbReference type="InterPro" id="IPR012902">
    <property type="entry name" value="N_methyl_site"/>
</dbReference>
<gene>
    <name evidence="2" type="ORF">Q8A64_07330</name>
</gene>